<reference evidence="3 4" key="1">
    <citation type="submission" date="2013-08" db="EMBL/GenBank/DDBJ databases">
        <authorList>
            <person name="Weinstock G."/>
            <person name="Sodergren E."/>
            <person name="Wylie T."/>
            <person name="Fulton L."/>
            <person name="Fulton R."/>
            <person name="Fronick C."/>
            <person name="O'Laughlin M."/>
            <person name="Godfrey J."/>
            <person name="Miner T."/>
            <person name="Herter B."/>
            <person name="Appelbaum E."/>
            <person name="Cordes M."/>
            <person name="Lek S."/>
            <person name="Wollam A."/>
            <person name="Pepin K.H."/>
            <person name="Palsikar V.B."/>
            <person name="Mitreva M."/>
            <person name="Wilson R.K."/>
        </authorList>
    </citation>
    <scope>NUCLEOTIDE SEQUENCE [LARGE SCALE GENOMIC DNA]</scope>
    <source>
        <strain evidence="3 4">ATCC 15930</strain>
    </source>
</reference>
<evidence type="ECO:0000259" key="2">
    <source>
        <dbReference type="PROSITE" id="PS50093"/>
    </source>
</evidence>
<dbReference type="Pfam" id="PF00801">
    <property type="entry name" value="PKD"/>
    <property type="match status" value="1"/>
</dbReference>
<dbReference type="eggNOG" id="COG3291">
    <property type="taxonomic scope" value="Bacteria"/>
</dbReference>
<dbReference type="CDD" id="cd00146">
    <property type="entry name" value="PKD"/>
    <property type="match status" value="2"/>
</dbReference>
<sequence>MRKTLLLLFCCLYFAAYGQSLQANFYALGGTTPYYSMGWDSMEEANQWKYFSLNNSATWQLYEEPSWKGLKPFSYFNPNSKFSLGIGYSKKKQKETAQSPQITIKPNSTCSFYACFSPGLLVFARWKLLITDVDTKETTELLDAFKWSQENAFDGPNWNKFNVNLSAYAQKNVQFSFVYEGSDGEDVFIDGFEVSQNDANATSINVVEGEEVAFYSSSVGKVTSYNWKFEGGTPSVSTDESPKVVYAKAGTYPVTLTVSNGTEEHTFTREAYINVTKKAPQALIGVESGGYLSPFVGRFIALGSSLTFKDLSKNNPTQWQWSFKGTDVEQSNEQNPTVTYNKQGVFSVGLRATNDAGTSKDALLNYIQVGGQQHIWNITPEESPNLNVIALGYYGFYAGSNWLGMTKFAERFDAPQAKAEVKSVDVYFGSTATISPNADISVALTLADDKGMPGEVLATSTLKASELVYDNNTIKPTTFTFDTPIAVDKGFFVVIGEFPNNENAAHDVDKIAILCLRRQPKEKTTVFHLLADEDANNKPTGTYTWYRNDEEPLSMAVCPLLSYSPSTTALPRNEVKGGEATLRFDGTNLLATADYDVIEVYAMHGARVLSATRPPHVLSLRHLPSGVYVVKAKRGKTQDTLKVVK</sequence>
<dbReference type="EMBL" id="JNGW01000043">
    <property type="protein sequence ID" value="KDR52829.1"/>
    <property type="molecule type" value="Genomic_DNA"/>
</dbReference>
<evidence type="ECO:0000313" key="3">
    <source>
        <dbReference type="EMBL" id="KDR52829.1"/>
    </source>
</evidence>
<dbReference type="RefSeq" id="WP_025790060.1">
    <property type="nucleotide sequence ID" value="NZ_KB899220.1"/>
</dbReference>
<dbReference type="AlphaFoldDB" id="A0A069QLB9"/>
<accession>A0A069QLB9</accession>
<proteinExistence type="predicted"/>
<dbReference type="PATRIC" id="fig|1122985.7.peg.1104"/>
<dbReference type="PROSITE" id="PS50093">
    <property type="entry name" value="PKD"/>
    <property type="match status" value="2"/>
</dbReference>
<evidence type="ECO:0000313" key="4">
    <source>
        <dbReference type="Proteomes" id="UP000027442"/>
    </source>
</evidence>
<dbReference type="HOGENOM" id="CLU_424441_0_0_10"/>
<feature type="signal peptide" evidence="1">
    <location>
        <begin position="1"/>
        <end position="22"/>
    </location>
</feature>
<comment type="caution">
    <text evidence="3">The sequence shown here is derived from an EMBL/GenBank/DDBJ whole genome shotgun (WGS) entry which is preliminary data.</text>
</comment>
<keyword evidence="1" id="KW-0732">Signal</keyword>
<dbReference type="InterPro" id="IPR035986">
    <property type="entry name" value="PKD_dom_sf"/>
</dbReference>
<gene>
    <name evidence="3" type="ORF">HMPREF1991_01062</name>
</gene>
<feature type="domain" description="PKD" evidence="2">
    <location>
        <begin position="209"/>
        <end position="276"/>
    </location>
</feature>
<dbReference type="Gene3D" id="2.60.120.200">
    <property type="match status" value="1"/>
</dbReference>
<dbReference type="Proteomes" id="UP000027442">
    <property type="component" value="Unassembled WGS sequence"/>
</dbReference>
<name>A0A069QLB9_HOYLO</name>
<dbReference type="InterPro" id="IPR013783">
    <property type="entry name" value="Ig-like_fold"/>
</dbReference>
<feature type="domain" description="PKD" evidence="2">
    <location>
        <begin position="305"/>
        <end position="357"/>
    </location>
</feature>
<protein>
    <submittedName>
        <fullName evidence="3">PKD domain protein</fullName>
    </submittedName>
</protein>
<evidence type="ECO:0000256" key="1">
    <source>
        <dbReference type="SAM" id="SignalP"/>
    </source>
</evidence>
<organism evidence="3 4">
    <name type="scientific">Hoylesella loescheii DSM 19665 = JCM 12249 = ATCC 15930</name>
    <dbReference type="NCBI Taxonomy" id="1122985"/>
    <lineage>
        <taxon>Bacteria</taxon>
        <taxon>Pseudomonadati</taxon>
        <taxon>Bacteroidota</taxon>
        <taxon>Bacteroidia</taxon>
        <taxon>Bacteroidales</taxon>
        <taxon>Prevotellaceae</taxon>
        <taxon>Hoylesella</taxon>
    </lineage>
</organism>
<feature type="chain" id="PRO_5001665454" evidence="1">
    <location>
        <begin position="23"/>
        <end position="645"/>
    </location>
</feature>
<dbReference type="Gene3D" id="2.60.40.10">
    <property type="entry name" value="Immunoglobulins"/>
    <property type="match status" value="2"/>
</dbReference>
<dbReference type="InterPro" id="IPR022409">
    <property type="entry name" value="PKD/Chitinase_dom"/>
</dbReference>
<dbReference type="InterPro" id="IPR000601">
    <property type="entry name" value="PKD_dom"/>
</dbReference>
<dbReference type="SUPFAM" id="SSF49299">
    <property type="entry name" value="PKD domain"/>
    <property type="match status" value="2"/>
</dbReference>
<dbReference type="SMART" id="SM00089">
    <property type="entry name" value="PKD"/>
    <property type="match status" value="2"/>
</dbReference>
<keyword evidence="4" id="KW-1185">Reference proteome</keyword>
<dbReference type="Pfam" id="PF18911">
    <property type="entry name" value="PKD_4"/>
    <property type="match status" value="1"/>
</dbReference>